<dbReference type="AlphaFoldDB" id="A0AAW5R1V4"/>
<name>A0AAW5R1V4_9HYPH</name>
<feature type="transmembrane region" description="Helical" evidence="1">
    <location>
        <begin position="12"/>
        <end position="32"/>
    </location>
</feature>
<dbReference type="InterPro" id="IPR009936">
    <property type="entry name" value="DUF1468"/>
</dbReference>
<proteinExistence type="predicted"/>
<gene>
    <name evidence="3" type="ORF">MUB46_20585</name>
</gene>
<keyword evidence="1" id="KW-0812">Transmembrane</keyword>
<comment type="caution">
    <text evidence="3">The sequence shown here is derived from an EMBL/GenBank/DDBJ whole genome shotgun (WGS) entry which is preliminary data.</text>
</comment>
<protein>
    <submittedName>
        <fullName evidence="3">Tripartite tricarboxylate transporter TctB family protein</fullName>
    </submittedName>
</protein>
<evidence type="ECO:0000313" key="3">
    <source>
        <dbReference type="EMBL" id="MCT8974271.1"/>
    </source>
</evidence>
<feature type="transmembrane region" description="Helical" evidence="1">
    <location>
        <begin position="133"/>
        <end position="153"/>
    </location>
</feature>
<feature type="domain" description="DUF1468" evidence="2">
    <location>
        <begin position="50"/>
        <end position="158"/>
    </location>
</feature>
<dbReference type="EMBL" id="JALIDZ010000011">
    <property type="protein sequence ID" value="MCT8974271.1"/>
    <property type="molecule type" value="Genomic_DNA"/>
</dbReference>
<organism evidence="3 4">
    <name type="scientific">Microbaculum marinisediminis</name>
    <dbReference type="NCBI Taxonomy" id="2931392"/>
    <lineage>
        <taxon>Bacteria</taxon>
        <taxon>Pseudomonadati</taxon>
        <taxon>Pseudomonadota</taxon>
        <taxon>Alphaproteobacteria</taxon>
        <taxon>Hyphomicrobiales</taxon>
        <taxon>Tepidamorphaceae</taxon>
        <taxon>Microbaculum</taxon>
    </lineage>
</organism>
<accession>A0AAW5R1V4</accession>
<dbReference type="Pfam" id="PF07331">
    <property type="entry name" value="TctB"/>
    <property type="match status" value="1"/>
</dbReference>
<keyword evidence="4" id="KW-1185">Reference proteome</keyword>
<keyword evidence="1" id="KW-0472">Membrane</keyword>
<reference evidence="3 4" key="1">
    <citation type="submission" date="2022-04" db="EMBL/GenBank/DDBJ databases">
        <authorList>
            <person name="Ye Y.-Q."/>
            <person name="Du Z.-J."/>
        </authorList>
    </citation>
    <scope>NUCLEOTIDE SEQUENCE [LARGE SCALE GENOMIC DNA]</scope>
    <source>
        <strain evidence="3 4">A6E488</strain>
    </source>
</reference>
<evidence type="ECO:0000313" key="4">
    <source>
        <dbReference type="Proteomes" id="UP001320898"/>
    </source>
</evidence>
<dbReference type="RefSeq" id="WP_261617856.1">
    <property type="nucleotide sequence ID" value="NZ_JALIDZ010000011.1"/>
</dbReference>
<evidence type="ECO:0000256" key="1">
    <source>
        <dbReference type="SAM" id="Phobius"/>
    </source>
</evidence>
<feature type="transmembrane region" description="Helical" evidence="1">
    <location>
        <begin position="93"/>
        <end position="121"/>
    </location>
</feature>
<sequence>MPRSNASNPWLRFGGEMIVPLLLLGYSTRYYLEVAALPRPETNLLLIEPVYALLVLCCLAFAGKRLVETVREGSEAAAGPAGISAPVNLVKSISFIVLTAGYIWAIPVVGFVVTTMAYTFLQLLALGVRSPAVLVLTPTLLTGLIWSGMEHFLNLRLPAGLLF</sequence>
<feature type="transmembrane region" description="Helical" evidence="1">
    <location>
        <begin position="44"/>
        <end position="62"/>
    </location>
</feature>
<dbReference type="Proteomes" id="UP001320898">
    <property type="component" value="Unassembled WGS sequence"/>
</dbReference>
<keyword evidence="1" id="KW-1133">Transmembrane helix</keyword>
<evidence type="ECO:0000259" key="2">
    <source>
        <dbReference type="Pfam" id="PF07331"/>
    </source>
</evidence>